<keyword evidence="2" id="KW-1185">Reference proteome</keyword>
<name>A0A8E2E1R7_9PEZI</name>
<dbReference type="EMBL" id="KV745275">
    <property type="protein sequence ID" value="OCK75771.1"/>
    <property type="molecule type" value="Genomic_DNA"/>
</dbReference>
<proteinExistence type="predicted"/>
<accession>A0A8E2E1R7</accession>
<dbReference type="AlphaFoldDB" id="A0A8E2E1R7"/>
<organism evidence="1 2">
    <name type="scientific">Lepidopterella palustris CBS 459.81</name>
    <dbReference type="NCBI Taxonomy" id="1314670"/>
    <lineage>
        <taxon>Eukaryota</taxon>
        <taxon>Fungi</taxon>
        <taxon>Dikarya</taxon>
        <taxon>Ascomycota</taxon>
        <taxon>Pezizomycotina</taxon>
        <taxon>Dothideomycetes</taxon>
        <taxon>Pleosporomycetidae</taxon>
        <taxon>Mytilinidiales</taxon>
        <taxon>Argynnaceae</taxon>
        <taxon>Lepidopterella</taxon>
    </lineage>
</organism>
<evidence type="ECO:0000313" key="2">
    <source>
        <dbReference type="Proteomes" id="UP000250266"/>
    </source>
</evidence>
<dbReference type="Proteomes" id="UP000250266">
    <property type="component" value="Unassembled WGS sequence"/>
</dbReference>
<protein>
    <submittedName>
        <fullName evidence="1">Uncharacterized protein</fullName>
    </submittedName>
</protein>
<evidence type="ECO:0000313" key="1">
    <source>
        <dbReference type="EMBL" id="OCK75771.1"/>
    </source>
</evidence>
<sequence length="271" mass="30380">MRKRSWIEEEAIGGSRRSRKNLGLIWRKPSPLTTLRSNLLPLALTTHCTKTLAMQANHRLLVQSHPRIMNSTIMLLLKAFRPPSIQGTPYKDTFYACTTCYCLQKQGTILTPFALYPLAGCLPSSGDYLDIPCFADSLARCITSAESVQSVESGRTISDTSVINLLTSTFPAELNLSRLGMSFNNSVSLLEGQCRRYVFRLSSIVPSFQVFGCTQRWCNIAIDIDSARDCALRQLYPDSFMLPKTKPTAKHQFLYQTSFPLLNSLSYSCSH</sequence>
<reference evidence="1 2" key="1">
    <citation type="journal article" date="2016" name="Nat. Commun.">
        <title>Ectomycorrhizal ecology is imprinted in the genome of the dominant symbiotic fungus Cenococcum geophilum.</title>
        <authorList>
            <consortium name="DOE Joint Genome Institute"/>
            <person name="Peter M."/>
            <person name="Kohler A."/>
            <person name="Ohm R.A."/>
            <person name="Kuo A."/>
            <person name="Krutzmann J."/>
            <person name="Morin E."/>
            <person name="Arend M."/>
            <person name="Barry K.W."/>
            <person name="Binder M."/>
            <person name="Choi C."/>
            <person name="Clum A."/>
            <person name="Copeland A."/>
            <person name="Grisel N."/>
            <person name="Haridas S."/>
            <person name="Kipfer T."/>
            <person name="LaButti K."/>
            <person name="Lindquist E."/>
            <person name="Lipzen A."/>
            <person name="Maire R."/>
            <person name="Meier B."/>
            <person name="Mihaltcheva S."/>
            <person name="Molinier V."/>
            <person name="Murat C."/>
            <person name="Poggeler S."/>
            <person name="Quandt C.A."/>
            <person name="Sperisen C."/>
            <person name="Tritt A."/>
            <person name="Tisserant E."/>
            <person name="Crous P.W."/>
            <person name="Henrissat B."/>
            <person name="Nehls U."/>
            <person name="Egli S."/>
            <person name="Spatafora J.W."/>
            <person name="Grigoriev I.V."/>
            <person name="Martin F.M."/>
        </authorList>
    </citation>
    <scope>NUCLEOTIDE SEQUENCE [LARGE SCALE GENOMIC DNA]</scope>
    <source>
        <strain evidence="1 2">CBS 459.81</strain>
    </source>
</reference>
<gene>
    <name evidence="1" type="ORF">K432DRAFT_162624</name>
</gene>